<evidence type="ECO:0000313" key="2">
    <source>
        <dbReference type="Proteomes" id="UP000664414"/>
    </source>
</evidence>
<organism evidence="1 2">
    <name type="scientific">Candidatus Paracaedimonas acanthamoebae</name>
    <dbReference type="NCBI Taxonomy" id="244581"/>
    <lineage>
        <taxon>Bacteria</taxon>
        <taxon>Pseudomonadati</taxon>
        <taxon>Pseudomonadota</taxon>
        <taxon>Alphaproteobacteria</taxon>
        <taxon>Holosporales</taxon>
        <taxon>Caedimonadaceae</taxon>
        <taxon>Candidatus Paracaedimonas</taxon>
    </lineage>
</organism>
<proteinExistence type="predicted"/>
<accession>A0A8J7PVM0</accession>
<dbReference type="AlphaFoldDB" id="A0A8J7PVM0"/>
<reference evidence="1" key="1">
    <citation type="submission" date="2021-02" db="EMBL/GenBank/DDBJ databases">
        <title>Thiocyanate and organic carbon inputs drive convergent selection for specific autotrophic Afipia and Thiobacillus strains within complex microbiomes.</title>
        <authorList>
            <person name="Huddy R.J."/>
            <person name="Sachdeva R."/>
            <person name="Kadzinga F."/>
            <person name="Kantor R.S."/>
            <person name="Harrison S.T.L."/>
            <person name="Banfield J.F."/>
        </authorList>
    </citation>
    <scope>NUCLEOTIDE SEQUENCE</scope>
    <source>
        <strain evidence="1">SCN18_10_11_15_R4_P_38_20</strain>
    </source>
</reference>
<dbReference type="EMBL" id="JAFKGL010000012">
    <property type="protein sequence ID" value="MBN9412669.1"/>
    <property type="molecule type" value="Genomic_DNA"/>
</dbReference>
<comment type="caution">
    <text evidence="1">The sequence shown here is derived from an EMBL/GenBank/DDBJ whole genome shotgun (WGS) entry which is preliminary data.</text>
</comment>
<sequence length="163" mass="18805">MLIFKNSARFIFSFILAIGFSEMSHASCVDDLINEIKRSPNLSTEQIILQAIEKFPHGSLLVAKEYSEEQLKTNWAHLLNFLTRMGLENFDYKVELESQQTSKIDELDNLSFHTMPSIFPSQHENSAYKVAIAQVFHLSEDRSLSEEKMVSIKSLLKKYENLK</sequence>
<evidence type="ECO:0000313" key="1">
    <source>
        <dbReference type="EMBL" id="MBN9412669.1"/>
    </source>
</evidence>
<dbReference type="Proteomes" id="UP000664414">
    <property type="component" value="Unassembled WGS sequence"/>
</dbReference>
<name>A0A8J7PVM0_9PROT</name>
<protein>
    <submittedName>
        <fullName evidence="1">Uncharacterized protein</fullName>
    </submittedName>
</protein>
<gene>
    <name evidence="1" type="ORF">J0H12_01915</name>
</gene>